<dbReference type="AlphaFoldDB" id="A0A6P8ZU46"/>
<dbReference type="Proteomes" id="UP000515158">
    <property type="component" value="Unplaced"/>
</dbReference>
<proteinExistence type="predicted"/>
<dbReference type="InterPro" id="IPR036047">
    <property type="entry name" value="F-box-like_dom_sf"/>
</dbReference>
<dbReference type="Gene3D" id="3.80.10.10">
    <property type="entry name" value="Ribonuclease Inhibitor"/>
    <property type="match status" value="1"/>
</dbReference>
<dbReference type="InterPro" id="IPR001810">
    <property type="entry name" value="F-box_dom"/>
</dbReference>
<dbReference type="InterPro" id="IPR032675">
    <property type="entry name" value="LRR_dom_sf"/>
</dbReference>
<accession>A0A6P8ZU46</accession>
<reference evidence="3" key="1">
    <citation type="submission" date="2025-08" db="UniProtKB">
        <authorList>
            <consortium name="RefSeq"/>
        </authorList>
    </citation>
    <scope>IDENTIFICATION</scope>
    <source>
        <tissue evidence="3">Total insect</tissue>
    </source>
</reference>
<dbReference type="OrthoDB" id="8246423at2759"/>
<name>A0A6P8ZU46_THRPL</name>
<evidence type="ECO:0000313" key="2">
    <source>
        <dbReference type="Proteomes" id="UP000515158"/>
    </source>
</evidence>
<sequence length="541" mass="59404">MPQNSRQVRCVPLNDASGSTASLEPTEDVGCSRPLLVKVNRVPFTLGVILCLNPGLEHSRLRRVRRSRMAGHDAIDQSLLLALPDDVLVAVLAYLPPRELFRCRLLCRRLRDLCLHRDLWRRVCLPAQERGVVRAALLLAPCVRHVHSDTLGLEALASLVAGTTCVVKELTVSVGSAPDVALATPLIEKLSSLGGLRKLWVSFADTPVATASPLLQVIYSVSDLRELNIWINSDASMPIAWCDVKQKPSLTLLSYTSPTMDPFLHLMLQTHAATLEKVYLNKVWKMPEPASNAVPGQSDFPLTLLNAIPRLRALCCFPNDGLSQLQAGDALKELSFTGIHREGFPAGALEFIRKATQLQVVNIDLPYEDPSGPVQALAESCSAPRLEHLFLRSTHGSNALDVLAAALPRFPALQTLGVASTPPDSLLRAVSPAALPRLSMFRVCCFETCAHAWLHDPFVQDVLVRNPQLHLRIEVSAAPVLEDCPCPWCRWGCHKELAQRPSSLWSFFSAHRKKADCPRDCFQVALPPCPSCERPSAQPVV</sequence>
<dbReference type="Gene3D" id="1.20.1280.50">
    <property type="match status" value="1"/>
</dbReference>
<dbReference type="RefSeq" id="XP_034248610.1">
    <property type="nucleotide sequence ID" value="XM_034392719.1"/>
</dbReference>
<keyword evidence="2" id="KW-1185">Reference proteome</keyword>
<dbReference type="KEGG" id="tpal:117649732"/>
<dbReference type="InParanoid" id="A0A6P8ZU46"/>
<dbReference type="PROSITE" id="PS50181">
    <property type="entry name" value="FBOX"/>
    <property type="match status" value="1"/>
</dbReference>
<dbReference type="SUPFAM" id="SSF52047">
    <property type="entry name" value="RNI-like"/>
    <property type="match status" value="1"/>
</dbReference>
<dbReference type="SMART" id="SM00256">
    <property type="entry name" value="FBOX"/>
    <property type="match status" value="1"/>
</dbReference>
<evidence type="ECO:0000313" key="3">
    <source>
        <dbReference type="RefSeq" id="XP_034248610.1"/>
    </source>
</evidence>
<organism evidence="3">
    <name type="scientific">Thrips palmi</name>
    <name type="common">Melon thrips</name>
    <dbReference type="NCBI Taxonomy" id="161013"/>
    <lineage>
        <taxon>Eukaryota</taxon>
        <taxon>Metazoa</taxon>
        <taxon>Ecdysozoa</taxon>
        <taxon>Arthropoda</taxon>
        <taxon>Hexapoda</taxon>
        <taxon>Insecta</taxon>
        <taxon>Pterygota</taxon>
        <taxon>Neoptera</taxon>
        <taxon>Paraneoptera</taxon>
        <taxon>Thysanoptera</taxon>
        <taxon>Terebrantia</taxon>
        <taxon>Thripoidea</taxon>
        <taxon>Thripidae</taxon>
        <taxon>Thrips</taxon>
    </lineage>
</organism>
<dbReference type="Pfam" id="PF12937">
    <property type="entry name" value="F-box-like"/>
    <property type="match status" value="1"/>
</dbReference>
<gene>
    <name evidence="3" type="primary">LOC117649732</name>
</gene>
<dbReference type="GeneID" id="117649732"/>
<protein>
    <submittedName>
        <fullName evidence="3">F-box/LRR-repeat protein 12-like isoform X1</fullName>
    </submittedName>
</protein>
<evidence type="ECO:0000259" key="1">
    <source>
        <dbReference type="PROSITE" id="PS50181"/>
    </source>
</evidence>
<dbReference type="SUPFAM" id="SSF81383">
    <property type="entry name" value="F-box domain"/>
    <property type="match status" value="1"/>
</dbReference>
<feature type="domain" description="F-box" evidence="1">
    <location>
        <begin position="77"/>
        <end position="123"/>
    </location>
</feature>